<dbReference type="InterPro" id="IPR044861">
    <property type="entry name" value="IPNS-like_FE2OG_OXY"/>
</dbReference>
<evidence type="ECO:0000256" key="1">
    <source>
        <dbReference type="ARBA" id="ARBA00008056"/>
    </source>
</evidence>
<dbReference type="EMBL" id="JAQQWL010000015">
    <property type="protein sequence ID" value="KAK8040745.1"/>
    <property type="molecule type" value="Genomic_DNA"/>
</dbReference>
<dbReference type="SUPFAM" id="SSF51197">
    <property type="entry name" value="Clavaminate synthase-like"/>
    <property type="match status" value="1"/>
</dbReference>
<dbReference type="PROSITE" id="PS51471">
    <property type="entry name" value="FE2OG_OXY"/>
    <property type="match status" value="1"/>
</dbReference>
<protein>
    <submittedName>
        <fullName evidence="7">Oxidoreductase</fullName>
    </submittedName>
</protein>
<keyword evidence="4 5" id="KW-0408">Iron</keyword>
<gene>
    <name evidence="7" type="ORF">PG994_013752</name>
</gene>
<evidence type="ECO:0000313" key="8">
    <source>
        <dbReference type="Proteomes" id="UP001480595"/>
    </source>
</evidence>
<dbReference type="GeneID" id="92098224"/>
<keyword evidence="8" id="KW-1185">Reference proteome</keyword>
<evidence type="ECO:0000313" key="7">
    <source>
        <dbReference type="EMBL" id="KAK8040745.1"/>
    </source>
</evidence>
<dbReference type="RefSeq" id="XP_066708290.1">
    <property type="nucleotide sequence ID" value="XM_066865161.1"/>
</dbReference>
<dbReference type="InterPro" id="IPR027443">
    <property type="entry name" value="IPNS-like_sf"/>
</dbReference>
<dbReference type="PANTHER" id="PTHR10209:SF881">
    <property type="entry name" value="FI07970P-RELATED"/>
    <property type="match status" value="1"/>
</dbReference>
<name>A0ABR1T460_9PEZI</name>
<accession>A0ABR1T460</accession>
<organism evidence="7 8">
    <name type="scientific">Apiospora phragmitis</name>
    <dbReference type="NCBI Taxonomy" id="2905665"/>
    <lineage>
        <taxon>Eukaryota</taxon>
        <taxon>Fungi</taxon>
        <taxon>Dikarya</taxon>
        <taxon>Ascomycota</taxon>
        <taxon>Pezizomycotina</taxon>
        <taxon>Sordariomycetes</taxon>
        <taxon>Xylariomycetidae</taxon>
        <taxon>Amphisphaeriales</taxon>
        <taxon>Apiosporaceae</taxon>
        <taxon>Apiospora</taxon>
    </lineage>
</organism>
<dbReference type="PANTHER" id="PTHR10209">
    <property type="entry name" value="OXIDOREDUCTASE, 2OG-FE II OXYGENASE FAMILY PROTEIN"/>
    <property type="match status" value="1"/>
</dbReference>
<reference evidence="7 8" key="1">
    <citation type="submission" date="2023-01" db="EMBL/GenBank/DDBJ databases">
        <title>Analysis of 21 Apiospora genomes using comparative genomics revels a genus with tremendous synthesis potential of carbohydrate active enzymes and secondary metabolites.</title>
        <authorList>
            <person name="Sorensen T."/>
        </authorList>
    </citation>
    <scope>NUCLEOTIDE SEQUENCE [LARGE SCALE GENOMIC DNA]</scope>
    <source>
        <strain evidence="7 8">CBS 135458</strain>
    </source>
</reference>
<evidence type="ECO:0000259" key="6">
    <source>
        <dbReference type="PROSITE" id="PS51471"/>
    </source>
</evidence>
<dbReference type="Pfam" id="PF03171">
    <property type="entry name" value="2OG-FeII_Oxy"/>
    <property type="match status" value="1"/>
</dbReference>
<comment type="caution">
    <text evidence="7">The sequence shown here is derived from an EMBL/GenBank/DDBJ whole genome shotgun (WGS) entry which is preliminary data.</text>
</comment>
<keyword evidence="3 5" id="KW-0560">Oxidoreductase</keyword>
<dbReference type="Gene3D" id="2.60.120.330">
    <property type="entry name" value="B-lactam Antibiotic, Isopenicillin N Synthase, Chain"/>
    <property type="match status" value="1"/>
</dbReference>
<dbReference type="InterPro" id="IPR026992">
    <property type="entry name" value="DIOX_N"/>
</dbReference>
<proteinExistence type="inferred from homology"/>
<evidence type="ECO:0000256" key="5">
    <source>
        <dbReference type="RuleBase" id="RU003682"/>
    </source>
</evidence>
<evidence type="ECO:0000256" key="4">
    <source>
        <dbReference type="ARBA" id="ARBA00023004"/>
    </source>
</evidence>
<evidence type="ECO:0000256" key="3">
    <source>
        <dbReference type="ARBA" id="ARBA00023002"/>
    </source>
</evidence>
<sequence length="346" mass="39456">MAFVATEELTLPTLDVSKWLKGGESERQKFASEIFNVLKRHGFTKIINHGMSDDTLKEIYHWVSIPPNAMRHFSNQEQLKAKIANAPSSTKPQRGWSRRGLERIAKLNWGRTEKGDAPALDLQDAKEHVDLGSPEDKEYHNQWPREEDLPGYRVSMEKQYDALHKLSEELLSALELALGLSRGSLTSVIHTQASEQRITHYPAIKVVDMQRGDTSRIWPHSDLGVLTCLVQDEVGGLEVEDREHKGSFFPVRRERWDEMVINVGETLERLTNGALPAGIHQVTVPRELQDQPDATVPPRYSCAFFVKIDRTADVGVLPRFLENGEKRRYKSMTALEFHLHRLTTAY</sequence>
<dbReference type="InterPro" id="IPR005123">
    <property type="entry name" value="Oxoglu/Fe-dep_dioxygenase_dom"/>
</dbReference>
<dbReference type="Pfam" id="PF14226">
    <property type="entry name" value="DIOX_N"/>
    <property type="match status" value="1"/>
</dbReference>
<keyword evidence="2 5" id="KW-0479">Metal-binding</keyword>
<dbReference type="Proteomes" id="UP001480595">
    <property type="component" value="Unassembled WGS sequence"/>
</dbReference>
<feature type="domain" description="Fe2OG dioxygenase" evidence="6">
    <location>
        <begin position="189"/>
        <end position="308"/>
    </location>
</feature>
<comment type="similarity">
    <text evidence="1 5">Belongs to the iron/ascorbate-dependent oxidoreductase family.</text>
</comment>
<evidence type="ECO:0000256" key="2">
    <source>
        <dbReference type="ARBA" id="ARBA00022723"/>
    </source>
</evidence>